<evidence type="ECO:0000313" key="3">
    <source>
        <dbReference type="EMBL" id="KAF2139762.1"/>
    </source>
</evidence>
<organism evidence="3 4">
    <name type="scientific">Aplosporella prunicola CBS 121167</name>
    <dbReference type="NCBI Taxonomy" id="1176127"/>
    <lineage>
        <taxon>Eukaryota</taxon>
        <taxon>Fungi</taxon>
        <taxon>Dikarya</taxon>
        <taxon>Ascomycota</taxon>
        <taxon>Pezizomycotina</taxon>
        <taxon>Dothideomycetes</taxon>
        <taxon>Dothideomycetes incertae sedis</taxon>
        <taxon>Botryosphaeriales</taxon>
        <taxon>Aplosporellaceae</taxon>
        <taxon>Aplosporella</taxon>
    </lineage>
</organism>
<dbReference type="PANTHER" id="PTHR34815:SF2">
    <property type="entry name" value="N-ACETYLTRANSFERASE DOMAIN-CONTAINING PROTEIN"/>
    <property type="match status" value="1"/>
</dbReference>
<keyword evidence="4" id="KW-1185">Reference proteome</keyword>
<dbReference type="InterPro" id="IPR055100">
    <property type="entry name" value="GNAT_LYC1-like"/>
</dbReference>
<sequence length="393" mass="44408">MAIDTPVRQDGLPDSTSPNLHLSHPTREERHKIWTSNSVYWKDSLSVPVYLRESEYLTTVALAKDNGLTFWILVDKNLAPNQRPILSSCETLRKRSLTSDAEDNVEDTIVHSISGVFCFPEYRRRGYAARLMREMATALHGWQTGTLRCVGSILYSDIGKTYYASLGWGPNRSNTHVVFAPTEEDAQPVRDAGQPAWDLVELCGRDEALIRKAMAAPADAQERVTVIPDLDHMLWHIAREAFTTRLIFGQVPRRKGAIAGAPGRQVWAIWTHRYCGYPAAKASNNVLHILRLVIENETASKTLTAAEKEQHAAIREEQAGYLEAVLQSARAEASQWRLDRVEMWVRDMVVQTGLEHCFVEREKENIASGLWYDENGGAGPAPEWLNNEYYSWC</sequence>
<feature type="domain" description="LYC1 C-terminal" evidence="2">
    <location>
        <begin position="197"/>
        <end position="393"/>
    </location>
</feature>
<dbReference type="Proteomes" id="UP000799438">
    <property type="component" value="Unassembled WGS sequence"/>
</dbReference>
<evidence type="ECO:0000256" key="1">
    <source>
        <dbReference type="SAM" id="MobiDB-lite"/>
    </source>
</evidence>
<dbReference type="Gene3D" id="3.40.630.30">
    <property type="match status" value="1"/>
</dbReference>
<dbReference type="AlphaFoldDB" id="A0A6A6B6J8"/>
<evidence type="ECO:0000313" key="4">
    <source>
        <dbReference type="Proteomes" id="UP000799438"/>
    </source>
</evidence>
<evidence type="ECO:0000259" key="2">
    <source>
        <dbReference type="Pfam" id="PF22998"/>
    </source>
</evidence>
<reference evidence="3" key="1">
    <citation type="journal article" date="2020" name="Stud. Mycol.">
        <title>101 Dothideomycetes genomes: a test case for predicting lifestyles and emergence of pathogens.</title>
        <authorList>
            <person name="Haridas S."/>
            <person name="Albert R."/>
            <person name="Binder M."/>
            <person name="Bloem J."/>
            <person name="Labutti K."/>
            <person name="Salamov A."/>
            <person name="Andreopoulos B."/>
            <person name="Baker S."/>
            <person name="Barry K."/>
            <person name="Bills G."/>
            <person name="Bluhm B."/>
            <person name="Cannon C."/>
            <person name="Castanera R."/>
            <person name="Culley D."/>
            <person name="Daum C."/>
            <person name="Ezra D."/>
            <person name="Gonzalez J."/>
            <person name="Henrissat B."/>
            <person name="Kuo A."/>
            <person name="Liang C."/>
            <person name="Lipzen A."/>
            <person name="Lutzoni F."/>
            <person name="Magnuson J."/>
            <person name="Mondo S."/>
            <person name="Nolan M."/>
            <person name="Ohm R."/>
            <person name="Pangilinan J."/>
            <person name="Park H.-J."/>
            <person name="Ramirez L."/>
            <person name="Alfaro M."/>
            <person name="Sun H."/>
            <person name="Tritt A."/>
            <person name="Yoshinaga Y."/>
            <person name="Zwiers L.-H."/>
            <person name="Turgeon B."/>
            <person name="Goodwin S."/>
            <person name="Spatafora J."/>
            <person name="Crous P."/>
            <person name="Grigoriev I."/>
        </authorList>
    </citation>
    <scope>NUCLEOTIDE SEQUENCE</scope>
    <source>
        <strain evidence="3">CBS 121167</strain>
    </source>
</reference>
<dbReference type="OrthoDB" id="2020070at2759"/>
<name>A0A6A6B6J8_9PEZI</name>
<dbReference type="GeneID" id="54303282"/>
<dbReference type="Pfam" id="PF22998">
    <property type="entry name" value="GNAT_LYC1-like"/>
    <property type="match status" value="1"/>
</dbReference>
<feature type="region of interest" description="Disordered" evidence="1">
    <location>
        <begin position="1"/>
        <end position="25"/>
    </location>
</feature>
<dbReference type="SUPFAM" id="SSF55729">
    <property type="entry name" value="Acyl-CoA N-acyltransferases (Nat)"/>
    <property type="match status" value="1"/>
</dbReference>
<dbReference type="EMBL" id="ML995492">
    <property type="protein sequence ID" value="KAF2139762.1"/>
    <property type="molecule type" value="Genomic_DNA"/>
</dbReference>
<accession>A0A6A6B6J8</accession>
<dbReference type="InterPro" id="IPR053013">
    <property type="entry name" value="LAT"/>
</dbReference>
<dbReference type="InterPro" id="IPR016181">
    <property type="entry name" value="Acyl_CoA_acyltransferase"/>
</dbReference>
<dbReference type="RefSeq" id="XP_033395475.1">
    <property type="nucleotide sequence ID" value="XM_033545776.1"/>
</dbReference>
<protein>
    <recommendedName>
        <fullName evidence="2">LYC1 C-terminal domain-containing protein</fullName>
    </recommendedName>
</protein>
<gene>
    <name evidence="3" type="ORF">K452DRAFT_352498</name>
</gene>
<dbReference type="PANTHER" id="PTHR34815">
    <property type="entry name" value="LYSINE ACETYLTRANSFERASE"/>
    <property type="match status" value="1"/>
</dbReference>
<proteinExistence type="predicted"/>